<keyword evidence="3" id="KW-0175">Coiled coil</keyword>
<dbReference type="Pfam" id="PF13191">
    <property type="entry name" value="AAA_16"/>
    <property type="match status" value="1"/>
</dbReference>
<comment type="caution">
    <text evidence="5">The sequence shown here is derived from an EMBL/GenBank/DDBJ whole genome shotgun (WGS) entry which is preliminary data.</text>
</comment>
<evidence type="ECO:0000256" key="1">
    <source>
        <dbReference type="ARBA" id="ARBA00022741"/>
    </source>
</evidence>
<dbReference type="PROSITE" id="PS50043">
    <property type="entry name" value="HTH_LUXR_2"/>
    <property type="match status" value="1"/>
</dbReference>
<dbReference type="PROSITE" id="PS00622">
    <property type="entry name" value="HTH_LUXR_1"/>
    <property type="match status" value="1"/>
</dbReference>
<reference evidence="6" key="1">
    <citation type="journal article" date="2019" name="Int. J. Syst. Evol. Microbiol.">
        <title>The Global Catalogue of Microorganisms (GCM) 10K type strain sequencing project: providing services to taxonomists for standard genome sequencing and annotation.</title>
        <authorList>
            <consortium name="The Broad Institute Genomics Platform"/>
            <consortium name="The Broad Institute Genome Sequencing Center for Infectious Disease"/>
            <person name="Wu L."/>
            <person name="Ma J."/>
        </authorList>
    </citation>
    <scope>NUCLEOTIDE SEQUENCE [LARGE SCALE GENOMIC DNA]</scope>
    <source>
        <strain evidence="6">CGMCC 4.7241</strain>
    </source>
</reference>
<keyword evidence="6" id="KW-1185">Reference proteome</keyword>
<dbReference type="RefSeq" id="WP_205120013.1">
    <property type="nucleotide sequence ID" value="NZ_JAFBCM010000001.1"/>
</dbReference>
<dbReference type="Gene3D" id="3.40.50.300">
    <property type="entry name" value="P-loop containing nucleotide triphosphate hydrolases"/>
    <property type="match status" value="1"/>
</dbReference>
<dbReference type="SUPFAM" id="SSF46894">
    <property type="entry name" value="C-terminal effector domain of the bipartite response regulators"/>
    <property type="match status" value="1"/>
</dbReference>
<feature type="domain" description="HTH luxR-type" evidence="4">
    <location>
        <begin position="851"/>
        <end position="916"/>
    </location>
</feature>
<proteinExistence type="predicted"/>
<keyword evidence="2" id="KW-0067">ATP-binding</keyword>
<evidence type="ECO:0000256" key="3">
    <source>
        <dbReference type="SAM" id="Coils"/>
    </source>
</evidence>
<dbReference type="InterPro" id="IPR011990">
    <property type="entry name" value="TPR-like_helical_dom_sf"/>
</dbReference>
<dbReference type="SUPFAM" id="SSF52540">
    <property type="entry name" value="P-loop containing nucleoside triphosphate hydrolases"/>
    <property type="match status" value="1"/>
</dbReference>
<sequence>MDELIGREAELDRLTSFFATDDGPAALVVDGEAGIGKTSLWRAAVATARERGTTVLRCRPVEAEAPLAFAGLADLLADVADDVLAALPPPQRQALATALLRGDDEQARIDPRAVSAATLTALKLLAERASVLIAIDDVPWLDSSTERVLTFAIRRVDTLPIRILLARRTPAPAELPLGLDTAFPTVERQTLGPVNLRELQRLTQNALGRTLPRPMLVRVERASGGNPLYALEIVRALDRGGIDPKPGEPLPVAGRLRDLLADRIAALAPDERAVVLLAAASAKPTEALLRGQPGGTAAIERAEEAGLIELDGGRVTFTHPLMASTLYGDATATQRRHAHRTLAEAATVAEDRARHLALAIGEPDADVARALEQAAEGAVRRGAAAAATELFELAVHRTPPADTADRLRRQLALARHRFRDGDTPGAARLAQQVRAEAGHPSTQGEAALLLAEIEFDNGNADGAAALRTEALVLAADDLHLAARAHVLAASEEYEDLEAALAHAEKAIALLERLPTNDPQTSSSALQAYVELRVSLGLPYDRERAEEAVRVEEGAAPFRVSKRAITGLGAWLTTLDELDDARRALTEAYQAAVDEGDDSSVSFLLGHLARLDWRSGDWHRARELALESIETAGASGQASQRGAAIYLLGMLDAGLGDIDAARAEVDESLALASDLWERRRALWLQGFIELTVGDLRAARPKLEEAVELSVKMRLRHPASRQEVVDAAEVLVGLGERDRARELLDEHEEISTRLDVPTSRARAARGRGLLLAAEDDIDGAREAFHEALRQHGRVAVPFETGRTWLALGQLERRQRQKKLAQSALTEADLIFTALGARSWTERARDELSRVGLRSVKPGLLTETERRVAELAATGLTNRQVASELFISPRTVEAHIGRIYGKLGIRSRAELGRTLDALAEE</sequence>
<dbReference type="InterPro" id="IPR036388">
    <property type="entry name" value="WH-like_DNA-bd_sf"/>
</dbReference>
<name>A0ABV7Y831_9ACTN</name>
<dbReference type="SUPFAM" id="SSF48452">
    <property type="entry name" value="TPR-like"/>
    <property type="match status" value="2"/>
</dbReference>
<dbReference type="PANTHER" id="PTHR16305">
    <property type="entry name" value="TESTICULAR SOLUBLE ADENYLYL CYCLASE"/>
    <property type="match status" value="1"/>
</dbReference>
<dbReference type="Pfam" id="PF00196">
    <property type="entry name" value="GerE"/>
    <property type="match status" value="1"/>
</dbReference>
<keyword evidence="1" id="KW-0547">Nucleotide-binding</keyword>
<dbReference type="CDD" id="cd06170">
    <property type="entry name" value="LuxR_C_like"/>
    <property type="match status" value="1"/>
</dbReference>
<dbReference type="InterPro" id="IPR016032">
    <property type="entry name" value="Sig_transdc_resp-reg_C-effctor"/>
</dbReference>
<protein>
    <submittedName>
        <fullName evidence="5">AAA family ATPase</fullName>
    </submittedName>
</protein>
<dbReference type="SMART" id="SM00421">
    <property type="entry name" value="HTH_LUXR"/>
    <property type="match status" value="1"/>
</dbReference>
<gene>
    <name evidence="5" type="ORF">ACFOUW_04980</name>
</gene>
<dbReference type="Gene3D" id="1.25.40.10">
    <property type="entry name" value="Tetratricopeptide repeat domain"/>
    <property type="match status" value="2"/>
</dbReference>
<dbReference type="Proteomes" id="UP001595699">
    <property type="component" value="Unassembled WGS sequence"/>
</dbReference>
<dbReference type="PRINTS" id="PR00038">
    <property type="entry name" value="HTHLUXR"/>
</dbReference>
<evidence type="ECO:0000259" key="4">
    <source>
        <dbReference type="PROSITE" id="PS50043"/>
    </source>
</evidence>
<dbReference type="EMBL" id="JBHRZH010000004">
    <property type="protein sequence ID" value="MFC3760180.1"/>
    <property type="molecule type" value="Genomic_DNA"/>
</dbReference>
<accession>A0ABV7Y831</accession>
<dbReference type="InterPro" id="IPR027417">
    <property type="entry name" value="P-loop_NTPase"/>
</dbReference>
<organism evidence="5 6">
    <name type="scientific">Tenggerimyces flavus</name>
    <dbReference type="NCBI Taxonomy" id="1708749"/>
    <lineage>
        <taxon>Bacteria</taxon>
        <taxon>Bacillati</taxon>
        <taxon>Actinomycetota</taxon>
        <taxon>Actinomycetes</taxon>
        <taxon>Propionibacteriales</taxon>
        <taxon>Nocardioidaceae</taxon>
        <taxon>Tenggerimyces</taxon>
    </lineage>
</organism>
<evidence type="ECO:0000313" key="5">
    <source>
        <dbReference type="EMBL" id="MFC3760180.1"/>
    </source>
</evidence>
<dbReference type="InterPro" id="IPR041664">
    <property type="entry name" value="AAA_16"/>
</dbReference>
<dbReference type="InterPro" id="IPR000792">
    <property type="entry name" value="Tscrpt_reg_LuxR_C"/>
</dbReference>
<evidence type="ECO:0000256" key="2">
    <source>
        <dbReference type="ARBA" id="ARBA00022840"/>
    </source>
</evidence>
<dbReference type="PANTHER" id="PTHR16305:SF35">
    <property type="entry name" value="TRANSCRIPTIONAL ACTIVATOR DOMAIN"/>
    <property type="match status" value="1"/>
</dbReference>
<feature type="coiled-coil region" evidence="3">
    <location>
        <begin position="486"/>
        <end position="513"/>
    </location>
</feature>
<dbReference type="Gene3D" id="1.10.10.10">
    <property type="entry name" value="Winged helix-like DNA-binding domain superfamily/Winged helix DNA-binding domain"/>
    <property type="match status" value="1"/>
</dbReference>
<evidence type="ECO:0000313" key="6">
    <source>
        <dbReference type="Proteomes" id="UP001595699"/>
    </source>
</evidence>